<comment type="caution">
    <text evidence="1">The sequence shown here is derived from an EMBL/GenBank/DDBJ whole genome shotgun (WGS) entry which is preliminary data.</text>
</comment>
<name>A0A6L9LBP8_9BACT</name>
<sequence length="71" mass="8391">MEKLTLEEKKLDELGMLPINHSRIYSNLVTDINEENKLIRYSSKYNTDLLRSGKPRKIISKTINYSLFDEE</sequence>
<dbReference type="RefSeq" id="WP_163948906.1">
    <property type="nucleotide sequence ID" value="NZ_JAAFZH010000005.1"/>
</dbReference>
<gene>
    <name evidence="1" type="ORF">GK108_13580</name>
</gene>
<dbReference type="Proteomes" id="UP000474175">
    <property type="component" value="Unassembled WGS sequence"/>
</dbReference>
<keyword evidence="2" id="KW-1185">Reference proteome</keyword>
<protein>
    <submittedName>
        <fullName evidence="1">Uncharacterized protein</fullName>
    </submittedName>
</protein>
<accession>A0A6L9LBP8</accession>
<organism evidence="1 2">
    <name type="scientific">Spirosoma terrae</name>
    <dbReference type="NCBI Taxonomy" id="1968276"/>
    <lineage>
        <taxon>Bacteria</taxon>
        <taxon>Pseudomonadati</taxon>
        <taxon>Bacteroidota</taxon>
        <taxon>Cytophagia</taxon>
        <taxon>Cytophagales</taxon>
        <taxon>Cytophagaceae</taxon>
        <taxon>Spirosoma</taxon>
    </lineage>
</organism>
<evidence type="ECO:0000313" key="1">
    <source>
        <dbReference type="EMBL" id="NDU95908.1"/>
    </source>
</evidence>
<evidence type="ECO:0000313" key="2">
    <source>
        <dbReference type="Proteomes" id="UP000474175"/>
    </source>
</evidence>
<dbReference type="AlphaFoldDB" id="A0A6L9LBP8"/>
<reference evidence="1 2" key="1">
    <citation type="submission" date="2020-02" db="EMBL/GenBank/DDBJ databases">
        <title>Draft genome sequence of two Spirosoma agri KCTC 52727 and Spirosoma terrae KCTC 52035.</title>
        <authorList>
            <person name="Rojas J."/>
            <person name="Ambika Manirajan B."/>
            <person name="Suarez C."/>
            <person name="Ratering S."/>
            <person name="Schnell S."/>
        </authorList>
    </citation>
    <scope>NUCLEOTIDE SEQUENCE [LARGE SCALE GENOMIC DNA]</scope>
    <source>
        <strain evidence="1 2">KCTC 52035</strain>
    </source>
</reference>
<dbReference type="EMBL" id="JAAFZH010000005">
    <property type="protein sequence ID" value="NDU95908.1"/>
    <property type="molecule type" value="Genomic_DNA"/>
</dbReference>
<proteinExistence type="predicted"/>